<evidence type="ECO:0000313" key="2">
    <source>
        <dbReference type="Proteomes" id="UP001500339"/>
    </source>
</evidence>
<reference evidence="2" key="1">
    <citation type="journal article" date="2019" name="Int. J. Syst. Evol. Microbiol.">
        <title>The Global Catalogue of Microorganisms (GCM) 10K type strain sequencing project: providing services to taxonomists for standard genome sequencing and annotation.</title>
        <authorList>
            <consortium name="The Broad Institute Genomics Platform"/>
            <consortium name="The Broad Institute Genome Sequencing Center for Infectious Disease"/>
            <person name="Wu L."/>
            <person name="Ma J."/>
        </authorList>
    </citation>
    <scope>NUCLEOTIDE SEQUENCE [LARGE SCALE GENOMIC DNA]</scope>
    <source>
        <strain evidence="2">JCM 1405</strain>
    </source>
</reference>
<protein>
    <submittedName>
        <fullName evidence="1">Uncharacterized protein</fullName>
    </submittedName>
</protein>
<comment type="caution">
    <text evidence="1">The sequence shown here is derived from an EMBL/GenBank/DDBJ whole genome shotgun (WGS) entry which is preliminary data.</text>
</comment>
<proteinExistence type="predicted"/>
<dbReference type="EMBL" id="BAAACF010000001">
    <property type="protein sequence ID" value="GAA0719770.1"/>
    <property type="molecule type" value="Genomic_DNA"/>
</dbReference>
<dbReference type="RefSeq" id="WP_343766965.1">
    <property type="nucleotide sequence ID" value="NZ_BAAACF010000001.1"/>
</dbReference>
<accession>A0ABP3U0S4</accession>
<organism evidence="1 2">
    <name type="scientific">Clostridium malenominatum</name>
    <dbReference type="NCBI Taxonomy" id="1539"/>
    <lineage>
        <taxon>Bacteria</taxon>
        <taxon>Bacillati</taxon>
        <taxon>Bacillota</taxon>
        <taxon>Clostridia</taxon>
        <taxon>Eubacteriales</taxon>
        <taxon>Clostridiaceae</taxon>
        <taxon>Clostridium</taxon>
    </lineage>
</organism>
<name>A0ABP3U0S4_9CLOT</name>
<evidence type="ECO:0000313" key="1">
    <source>
        <dbReference type="EMBL" id="GAA0719770.1"/>
    </source>
</evidence>
<keyword evidence="2" id="KW-1185">Reference proteome</keyword>
<dbReference type="Proteomes" id="UP001500339">
    <property type="component" value="Unassembled WGS sequence"/>
</dbReference>
<gene>
    <name evidence="1" type="ORF">GCM10008905_08230</name>
</gene>
<sequence length="44" mass="5090">MGNDVIFNKIEVVERCIKRINEVKDVEAHKRLLINYVTNSLTSS</sequence>